<reference evidence="8 9" key="1">
    <citation type="submission" date="2019-08" db="EMBL/GenBank/DDBJ databases">
        <title>In-depth cultivation of the pig gut microbiome towards novel bacterial diversity and tailored functional studies.</title>
        <authorList>
            <person name="Wylensek D."/>
            <person name="Hitch T.C.A."/>
            <person name="Clavel T."/>
        </authorList>
    </citation>
    <scope>NUCLEOTIDE SEQUENCE [LARGE SCALE GENOMIC DNA]</scope>
    <source>
        <strain evidence="8 9">WCA-389-WT-23B</strain>
    </source>
</reference>
<feature type="transmembrane region" description="Helical" evidence="6">
    <location>
        <begin position="279"/>
        <end position="300"/>
    </location>
</feature>
<dbReference type="Pfam" id="PF12698">
    <property type="entry name" value="ABC2_membrane_3"/>
    <property type="match status" value="1"/>
</dbReference>
<evidence type="ECO:0000313" key="8">
    <source>
        <dbReference type="EMBL" id="MSS91989.1"/>
    </source>
</evidence>
<evidence type="ECO:0000256" key="3">
    <source>
        <dbReference type="ARBA" id="ARBA00022692"/>
    </source>
</evidence>
<dbReference type="RefSeq" id="WP_154468321.1">
    <property type="nucleotide sequence ID" value="NZ_VUMI01000098.1"/>
</dbReference>
<dbReference type="GeneID" id="86056905"/>
<evidence type="ECO:0000256" key="6">
    <source>
        <dbReference type="SAM" id="Phobius"/>
    </source>
</evidence>
<name>A0A6N7W9Q5_9FIRM</name>
<feature type="transmembrane region" description="Helical" evidence="6">
    <location>
        <begin position="221"/>
        <end position="243"/>
    </location>
</feature>
<feature type="transmembrane region" description="Helical" evidence="6">
    <location>
        <begin position="249"/>
        <end position="272"/>
    </location>
</feature>
<gene>
    <name evidence="8" type="ORF">FYJ45_28405</name>
</gene>
<feature type="transmembrane region" description="Helical" evidence="6">
    <location>
        <begin position="190"/>
        <end position="214"/>
    </location>
</feature>
<feature type="domain" description="ABC-2 type transporter transmembrane" evidence="7">
    <location>
        <begin position="16"/>
        <end position="322"/>
    </location>
</feature>
<keyword evidence="3 6" id="KW-0812">Transmembrane</keyword>
<evidence type="ECO:0000256" key="4">
    <source>
        <dbReference type="ARBA" id="ARBA00022989"/>
    </source>
</evidence>
<feature type="transmembrane region" description="Helical" evidence="6">
    <location>
        <begin position="146"/>
        <end position="170"/>
    </location>
</feature>
<evidence type="ECO:0000259" key="7">
    <source>
        <dbReference type="Pfam" id="PF12698"/>
    </source>
</evidence>
<proteinExistence type="predicted"/>
<dbReference type="EMBL" id="VUMI01000098">
    <property type="protein sequence ID" value="MSS91989.1"/>
    <property type="molecule type" value="Genomic_DNA"/>
</dbReference>
<keyword evidence="4 6" id="KW-1133">Transmembrane helix</keyword>
<dbReference type="GO" id="GO:0140359">
    <property type="term" value="F:ABC-type transporter activity"/>
    <property type="evidence" value="ECO:0007669"/>
    <property type="project" value="InterPro"/>
</dbReference>
<comment type="caution">
    <text evidence="8">The sequence shown here is derived from an EMBL/GenBank/DDBJ whole genome shotgun (WGS) entry which is preliminary data.</text>
</comment>
<comment type="subcellular location">
    <subcellularLocation>
        <location evidence="1">Cell membrane</location>
        <topology evidence="1">Multi-pass membrane protein</topology>
    </subcellularLocation>
</comment>
<accession>A0A6N7W9Q5</accession>
<sequence>MNGLKYQLKSIRRDKMCILTFLLPIIVGIAINFLLGASFQTMSETSFGVLENDLSDEAVLWLQKGGTLTQYENVDELQAAVNNPSTQVIGVLKSDDGIKTLLSGDELEVNRILGNALPEIYKNRVNELDFETTVIPVIHNTDGLKALLITITLVTAMFMGCTFNAMNIISEKEDGVAFINMVLPLDTKTYIIQKILLGFVGGTASTIITALICMRIKLCDVFPFFVLVSLSAYIAALIGLFVGHFSDGLMVGIVYIKIIMILFIAPPIFFYLVTSVGSIPYYFSFILPSSATFYGLMSLVRGQSQNLWVILFVLLIHAVIWSVVYGKIKKFK</sequence>
<evidence type="ECO:0000256" key="1">
    <source>
        <dbReference type="ARBA" id="ARBA00004651"/>
    </source>
</evidence>
<feature type="transmembrane region" description="Helical" evidence="6">
    <location>
        <begin position="306"/>
        <end position="326"/>
    </location>
</feature>
<protein>
    <submittedName>
        <fullName evidence="8">ABC transporter permease</fullName>
    </submittedName>
</protein>
<evidence type="ECO:0000256" key="5">
    <source>
        <dbReference type="ARBA" id="ARBA00023136"/>
    </source>
</evidence>
<evidence type="ECO:0000256" key="2">
    <source>
        <dbReference type="ARBA" id="ARBA00022475"/>
    </source>
</evidence>
<dbReference type="InterPro" id="IPR013525">
    <property type="entry name" value="ABC2_TM"/>
</dbReference>
<keyword evidence="5 6" id="KW-0472">Membrane</keyword>
<evidence type="ECO:0000313" key="9">
    <source>
        <dbReference type="Proteomes" id="UP000436047"/>
    </source>
</evidence>
<keyword evidence="9" id="KW-1185">Reference proteome</keyword>
<dbReference type="InterPro" id="IPR051449">
    <property type="entry name" value="ABC-2_transporter_component"/>
</dbReference>
<dbReference type="GO" id="GO:0005886">
    <property type="term" value="C:plasma membrane"/>
    <property type="evidence" value="ECO:0007669"/>
    <property type="project" value="UniProtKB-SubCell"/>
</dbReference>
<dbReference type="AlphaFoldDB" id="A0A6N7W9Q5"/>
<keyword evidence="2" id="KW-1003">Cell membrane</keyword>
<dbReference type="PANTHER" id="PTHR30294">
    <property type="entry name" value="MEMBRANE COMPONENT OF ABC TRANSPORTER YHHJ-RELATED"/>
    <property type="match status" value="1"/>
</dbReference>
<dbReference type="Proteomes" id="UP000436047">
    <property type="component" value="Unassembled WGS sequence"/>
</dbReference>
<organism evidence="8 9">
    <name type="scientific">Eisenbergiella porci</name>
    <dbReference type="NCBI Taxonomy" id="2652274"/>
    <lineage>
        <taxon>Bacteria</taxon>
        <taxon>Bacillati</taxon>
        <taxon>Bacillota</taxon>
        <taxon>Clostridia</taxon>
        <taxon>Lachnospirales</taxon>
        <taxon>Lachnospiraceae</taxon>
        <taxon>Eisenbergiella</taxon>
    </lineage>
</organism>
<dbReference type="PANTHER" id="PTHR30294:SF29">
    <property type="entry name" value="MULTIDRUG ABC TRANSPORTER PERMEASE YBHS-RELATED"/>
    <property type="match status" value="1"/>
</dbReference>
<feature type="transmembrane region" description="Helical" evidence="6">
    <location>
        <begin position="18"/>
        <end position="37"/>
    </location>
</feature>